<keyword evidence="2" id="KW-1185">Reference proteome</keyword>
<dbReference type="Proteomes" id="UP001610063">
    <property type="component" value="Unassembled WGS sequence"/>
</dbReference>
<reference evidence="1 2" key="1">
    <citation type="journal article" date="2013" name="Int. J. Syst. Evol. Microbiol.">
        <title>Marinoscillum luteum sp. nov., isolated from marine sediment.</title>
        <authorList>
            <person name="Cha I.T."/>
            <person name="Park S.J."/>
            <person name="Kim S.J."/>
            <person name="Kim J.G."/>
            <person name="Jung M.Y."/>
            <person name="Shin K.S."/>
            <person name="Kwon K.K."/>
            <person name="Yang S.H."/>
            <person name="Seo Y.S."/>
            <person name="Rhee S.K."/>
        </authorList>
    </citation>
    <scope>NUCLEOTIDE SEQUENCE [LARGE SCALE GENOMIC DNA]</scope>
    <source>
        <strain evidence="1 2">KCTC 23939</strain>
    </source>
</reference>
<organism evidence="1 2">
    <name type="scientific">Marinoscillum luteum</name>
    <dbReference type="NCBI Taxonomy" id="861051"/>
    <lineage>
        <taxon>Bacteria</taxon>
        <taxon>Pseudomonadati</taxon>
        <taxon>Bacteroidota</taxon>
        <taxon>Cytophagia</taxon>
        <taxon>Cytophagales</taxon>
        <taxon>Reichenbachiellaceae</taxon>
        <taxon>Marinoscillum</taxon>
    </lineage>
</organism>
<evidence type="ECO:0000313" key="1">
    <source>
        <dbReference type="EMBL" id="MFH6982681.1"/>
    </source>
</evidence>
<protein>
    <submittedName>
        <fullName evidence="1">Uncharacterized protein</fullName>
    </submittedName>
</protein>
<sequence length="53" mass="6091">MENELIPKEAYAEIEQMITSAESVVGIDAKKTHIIIIHKLMEIEKRLKALENK</sequence>
<accession>A0ABW7N514</accession>
<comment type="caution">
    <text evidence="1">The sequence shown here is derived from an EMBL/GenBank/DDBJ whole genome shotgun (WGS) entry which is preliminary data.</text>
</comment>
<name>A0ABW7N514_9BACT</name>
<gene>
    <name evidence="1" type="ORF">ACHKAR_04480</name>
</gene>
<dbReference type="EMBL" id="JBIPKE010000012">
    <property type="protein sequence ID" value="MFH6982681.1"/>
    <property type="molecule type" value="Genomic_DNA"/>
</dbReference>
<dbReference type="RefSeq" id="WP_159578930.1">
    <property type="nucleotide sequence ID" value="NZ_JBIPKE010000012.1"/>
</dbReference>
<evidence type="ECO:0000313" key="2">
    <source>
        <dbReference type="Proteomes" id="UP001610063"/>
    </source>
</evidence>
<proteinExistence type="predicted"/>